<dbReference type="EMBL" id="SJPL01000001">
    <property type="protein sequence ID" value="TWT71732.1"/>
    <property type="molecule type" value="Genomic_DNA"/>
</dbReference>
<dbReference type="AlphaFoldDB" id="A0A5C5YER6"/>
<evidence type="ECO:0000256" key="1">
    <source>
        <dbReference type="SAM" id="MobiDB-lite"/>
    </source>
</evidence>
<feature type="region of interest" description="Disordered" evidence="1">
    <location>
        <begin position="1"/>
        <end position="27"/>
    </location>
</feature>
<evidence type="ECO:0000313" key="2">
    <source>
        <dbReference type="EMBL" id="TWT71732.1"/>
    </source>
</evidence>
<name>A0A5C5YER6_9PLAN</name>
<gene>
    <name evidence="2" type="ORF">Pan14r_40480</name>
</gene>
<proteinExistence type="predicted"/>
<sequence length="99" mass="11163">MQAPRPAPTSDACDKTPSGLETTIRGPNQRIGSIATVRWINRPASRDLGLTHFVAMRESAVNNTCQKHQQSWKQDIVRRYLAFFAEAFAPKTADNFVRF</sequence>
<organism evidence="2 3">
    <name type="scientific">Crateriforma conspicua</name>
    <dbReference type="NCBI Taxonomy" id="2527996"/>
    <lineage>
        <taxon>Bacteria</taxon>
        <taxon>Pseudomonadati</taxon>
        <taxon>Planctomycetota</taxon>
        <taxon>Planctomycetia</taxon>
        <taxon>Planctomycetales</taxon>
        <taxon>Planctomycetaceae</taxon>
        <taxon>Crateriforma</taxon>
    </lineage>
</organism>
<reference evidence="2 3" key="1">
    <citation type="submission" date="2019-02" db="EMBL/GenBank/DDBJ databases">
        <title>Deep-cultivation of Planctomycetes and their phenomic and genomic characterization uncovers novel biology.</title>
        <authorList>
            <person name="Wiegand S."/>
            <person name="Jogler M."/>
            <person name="Boedeker C."/>
            <person name="Pinto D."/>
            <person name="Vollmers J."/>
            <person name="Rivas-Marin E."/>
            <person name="Kohn T."/>
            <person name="Peeters S.H."/>
            <person name="Heuer A."/>
            <person name="Rast P."/>
            <person name="Oberbeckmann S."/>
            <person name="Bunk B."/>
            <person name="Jeske O."/>
            <person name="Meyerdierks A."/>
            <person name="Storesund J.E."/>
            <person name="Kallscheuer N."/>
            <person name="Luecker S."/>
            <person name="Lage O.M."/>
            <person name="Pohl T."/>
            <person name="Merkel B.J."/>
            <person name="Hornburger P."/>
            <person name="Mueller R.-W."/>
            <person name="Bruemmer F."/>
            <person name="Labrenz M."/>
            <person name="Spormann A.M."/>
            <person name="Op Den Camp H."/>
            <person name="Overmann J."/>
            <person name="Amann R."/>
            <person name="Jetten M.S.M."/>
            <person name="Mascher T."/>
            <person name="Medema M.H."/>
            <person name="Devos D.P."/>
            <person name="Kaster A.-K."/>
            <person name="Ovreas L."/>
            <person name="Rohde M."/>
            <person name="Galperin M.Y."/>
            <person name="Jogler C."/>
        </authorList>
    </citation>
    <scope>NUCLEOTIDE SEQUENCE [LARGE SCALE GENOMIC DNA]</scope>
    <source>
        <strain evidence="2 3">Pan14r</strain>
    </source>
</reference>
<dbReference type="Proteomes" id="UP000317238">
    <property type="component" value="Unassembled WGS sequence"/>
</dbReference>
<accession>A0A5C5YER6</accession>
<comment type="caution">
    <text evidence="2">The sequence shown here is derived from an EMBL/GenBank/DDBJ whole genome shotgun (WGS) entry which is preliminary data.</text>
</comment>
<protein>
    <submittedName>
        <fullName evidence="2">Uncharacterized protein</fullName>
    </submittedName>
</protein>
<keyword evidence="3" id="KW-1185">Reference proteome</keyword>
<evidence type="ECO:0000313" key="3">
    <source>
        <dbReference type="Proteomes" id="UP000317238"/>
    </source>
</evidence>